<dbReference type="SUPFAM" id="SSF55729">
    <property type="entry name" value="Acyl-CoA N-acyltransferases (Nat)"/>
    <property type="match status" value="1"/>
</dbReference>
<gene>
    <name evidence="2" type="ORF">L323_03310</name>
</gene>
<feature type="domain" description="N-acetyltransferase" evidence="1">
    <location>
        <begin position="146"/>
        <end position="283"/>
    </location>
</feature>
<evidence type="ECO:0000313" key="3">
    <source>
        <dbReference type="Proteomes" id="UP000016860"/>
    </source>
</evidence>
<dbReference type="Proteomes" id="UP000016860">
    <property type="component" value="Unassembled WGS sequence"/>
</dbReference>
<evidence type="ECO:0000259" key="1">
    <source>
        <dbReference type="PROSITE" id="PS51186"/>
    </source>
</evidence>
<accession>U4R6P4</accession>
<dbReference type="InterPro" id="IPR016181">
    <property type="entry name" value="Acyl_CoA_acyltransferase"/>
</dbReference>
<dbReference type="OrthoDB" id="7054616at2"/>
<dbReference type="Gene3D" id="3.40.630.30">
    <property type="match status" value="1"/>
</dbReference>
<evidence type="ECO:0000313" key="2">
    <source>
        <dbReference type="EMBL" id="EPR13636.1"/>
    </source>
</evidence>
<reference evidence="2 3" key="1">
    <citation type="journal article" date="2013" name="Genome Announc.">
        <title>Draft Genome Sequence of the Cellulolytic Bacterium Clostridium papyrosolvens C7 (ATCC 700395).</title>
        <authorList>
            <person name="Zepeda V."/>
            <person name="Dassa B."/>
            <person name="Borovok I."/>
            <person name="Lamed R."/>
            <person name="Bayer E.A."/>
            <person name="Cate J.H."/>
        </authorList>
    </citation>
    <scope>NUCLEOTIDE SEQUENCE [LARGE SCALE GENOMIC DNA]</scope>
    <source>
        <strain evidence="2 3">C7</strain>
    </source>
</reference>
<dbReference type="InterPro" id="IPR027365">
    <property type="entry name" value="GNAT_acetyltra_YdfB-like"/>
</dbReference>
<dbReference type="InterPro" id="IPR042573">
    <property type="entry name" value="GNAT_acetyltra_N"/>
</dbReference>
<dbReference type="EMBL" id="ATAY01000017">
    <property type="protein sequence ID" value="EPR13636.1"/>
    <property type="molecule type" value="Genomic_DNA"/>
</dbReference>
<dbReference type="InterPro" id="IPR000182">
    <property type="entry name" value="GNAT_dom"/>
</dbReference>
<dbReference type="PANTHER" id="PTHR31143">
    <property type="match status" value="1"/>
</dbReference>
<dbReference type="NCBIfam" id="NF047558">
    <property type="entry name" value="TPR_END_plus"/>
    <property type="match status" value="1"/>
</dbReference>
<dbReference type="RefSeq" id="WP_020814281.1">
    <property type="nucleotide sequence ID" value="NZ_ATAY01000017.1"/>
</dbReference>
<protein>
    <recommendedName>
        <fullName evidence="1">N-acetyltransferase domain-containing protein</fullName>
    </recommendedName>
</protein>
<dbReference type="PROSITE" id="PS51186">
    <property type="entry name" value="GNAT"/>
    <property type="match status" value="1"/>
</dbReference>
<name>U4R6P4_9FIRM</name>
<dbReference type="CDD" id="cd04301">
    <property type="entry name" value="NAT_SF"/>
    <property type="match status" value="1"/>
</dbReference>
<sequence>MLKLQSDKYVKVRPLFKTLEYNLGVEAILSGTVQGDVYVDDLQNPSTACMFDGVHHFYMGGNEKNQDFNSSLSKLIINDIFPKIKNEGKEVDYFFFYDDSSEWEKELEFVLKDIYPGKTYRRYYNFYAGDSVLSLDMLEGFKLRKIDSELMESTDLNNVEEIQQWAFTESWSGKEDFLKNGFGFCIIKDKDIVSWCMADHVFGGNCEIGVETDEDYREKGLATRVVSACVEYCLSEGMDRIGWSCFESNEASYALAEKVGFKIFKKYPVLFGWYNSYDNLFVQGDVSTKEGNFEKGAQLLEKALLLAEADDDDFKRSRISNRDSVCWAYFLAARAHALSGNADKCINRLKKGFELGLPNKDMLNDSAFDALRDNEAFKQL</sequence>
<dbReference type="PANTHER" id="PTHR31143:SF2">
    <property type="entry name" value="FR47-LIKE DOMAIN-CONTAINING PROTEIN-RELATED"/>
    <property type="match status" value="1"/>
</dbReference>
<dbReference type="Gene3D" id="3.40.630.110">
    <property type="entry name" value="GNAT acetyltransferase-like"/>
    <property type="match status" value="1"/>
</dbReference>
<dbReference type="AlphaFoldDB" id="U4R6P4"/>
<dbReference type="Pfam" id="PF12746">
    <property type="entry name" value="GNAT_acetyltran"/>
    <property type="match status" value="1"/>
</dbReference>
<comment type="caution">
    <text evidence="2">The sequence shown here is derived from an EMBL/GenBank/DDBJ whole genome shotgun (WGS) entry which is preliminary data.</text>
</comment>
<dbReference type="STRING" id="1330534.L323_03310"/>
<dbReference type="GO" id="GO:0016747">
    <property type="term" value="F:acyltransferase activity, transferring groups other than amino-acyl groups"/>
    <property type="evidence" value="ECO:0007669"/>
    <property type="project" value="InterPro"/>
</dbReference>
<organism evidence="2 3">
    <name type="scientific">Ruminiclostridium papyrosolvens C7</name>
    <dbReference type="NCBI Taxonomy" id="1330534"/>
    <lineage>
        <taxon>Bacteria</taxon>
        <taxon>Bacillati</taxon>
        <taxon>Bacillota</taxon>
        <taxon>Clostridia</taxon>
        <taxon>Eubacteriales</taxon>
        <taxon>Oscillospiraceae</taxon>
        <taxon>Ruminiclostridium</taxon>
    </lineage>
</organism>
<dbReference type="PATRIC" id="fig|1330534.3.peg.660"/>
<proteinExistence type="predicted"/>